<evidence type="ECO:0000256" key="9">
    <source>
        <dbReference type="SAM" id="MobiDB-lite"/>
    </source>
</evidence>
<evidence type="ECO:0000256" key="2">
    <source>
        <dbReference type="ARBA" id="ARBA00006009"/>
    </source>
</evidence>
<feature type="compositionally biased region" description="Low complexity" evidence="9">
    <location>
        <begin position="246"/>
        <end position="269"/>
    </location>
</feature>
<sequence length="336" mass="35169">MAANIAAAVAVPQEVDPVLKKAIKLLHSSNSTSAAELRLLLDEALRARYGSEKSVTNNMTQRMMDDEMSFPGRAPTPPQPINTDEIINLTNSPDKDPSDSVDTIIDSDECLSAAGIVNTGDTGDFGDLNCCVCGEMMFTATNRLVECSKCGAMYHQECHKPPITKEDAADDQEQTWQCDTCCNKPTGSRTTAPAAAATSTLPPSIFIADDPMPLAASKASKTASGASSRSSTSSNSSSPFYRPEPSSSTNASSSSSSKQGHKSSSSSSSKSHKEERASKSVAPALAAISGVEKHTSGPTSSTSRRSSSNTKSSKSSSSSKHHESSSSGGSKRRSKQ</sequence>
<evidence type="ECO:0000313" key="11">
    <source>
        <dbReference type="EMBL" id="SPP81103.1"/>
    </source>
</evidence>
<protein>
    <recommendedName>
        <fullName evidence="3">Integrator complex subunit 12</fullName>
    </recommendedName>
</protein>
<dbReference type="InterPro" id="IPR019786">
    <property type="entry name" value="Zinc_finger_PHD-type_CS"/>
</dbReference>
<dbReference type="InterPro" id="IPR051776">
    <property type="entry name" value="Integrator_subunit_12"/>
</dbReference>
<dbReference type="OrthoDB" id="5846437at2759"/>
<dbReference type="GO" id="GO:0160240">
    <property type="term" value="P:RNA polymerase II transcription initiation surveillance"/>
    <property type="evidence" value="ECO:0007669"/>
    <property type="project" value="UniProtKB-ARBA"/>
</dbReference>
<evidence type="ECO:0000256" key="8">
    <source>
        <dbReference type="PROSITE-ProRule" id="PRU00146"/>
    </source>
</evidence>
<evidence type="ECO:0000256" key="5">
    <source>
        <dbReference type="ARBA" id="ARBA00022771"/>
    </source>
</evidence>
<dbReference type="SUPFAM" id="SSF57903">
    <property type="entry name" value="FYVE/PHD zinc finger"/>
    <property type="match status" value="1"/>
</dbReference>
<dbReference type="InterPro" id="IPR001965">
    <property type="entry name" value="Znf_PHD"/>
</dbReference>
<evidence type="ECO:0000256" key="4">
    <source>
        <dbReference type="ARBA" id="ARBA00022723"/>
    </source>
</evidence>
<dbReference type="Proteomes" id="UP000268350">
    <property type="component" value="Unassembled WGS sequence"/>
</dbReference>
<feature type="compositionally biased region" description="Low complexity" evidence="9">
    <location>
        <begin position="217"/>
        <end position="238"/>
    </location>
</feature>
<dbReference type="PROSITE" id="PS50016">
    <property type="entry name" value="ZF_PHD_2"/>
    <property type="match status" value="1"/>
</dbReference>
<dbReference type="Gene3D" id="3.30.40.10">
    <property type="entry name" value="Zinc/RING finger domain, C3HC4 (zinc finger)"/>
    <property type="match status" value="1"/>
</dbReference>
<evidence type="ECO:0000256" key="6">
    <source>
        <dbReference type="ARBA" id="ARBA00022833"/>
    </source>
</evidence>
<keyword evidence="4" id="KW-0479">Metal-binding</keyword>
<gene>
    <name evidence="11" type="ORF">DGUA_6G006085</name>
</gene>
<keyword evidence="6" id="KW-0862">Zinc</keyword>
<feature type="compositionally biased region" description="Low complexity" evidence="9">
    <location>
        <begin position="296"/>
        <end position="318"/>
    </location>
</feature>
<dbReference type="Pfam" id="PF00628">
    <property type="entry name" value="PHD"/>
    <property type="match status" value="1"/>
</dbReference>
<dbReference type="InterPro" id="IPR013083">
    <property type="entry name" value="Znf_RING/FYVE/PHD"/>
</dbReference>
<dbReference type="PANTHER" id="PTHR13415">
    <property type="entry name" value="NUCLEAR FACTOR-RELATED"/>
    <property type="match status" value="1"/>
</dbReference>
<dbReference type="PROSITE" id="PS01359">
    <property type="entry name" value="ZF_PHD_1"/>
    <property type="match status" value="1"/>
</dbReference>
<evidence type="ECO:0000256" key="3">
    <source>
        <dbReference type="ARBA" id="ARBA00016814"/>
    </source>
</evidence>
<feature type="domain" description="PHD-type" evidence="10">
    <location>
        <begin position="127"/>
        <end position="184"/>
    </location>
</feature>
<feature type="region of interest" description="Disordered" evidence="9">
    <location>
        <begin position="217"/>
        <end position="336"/>
    </location>
</feature>
<keyword evidence="12" id="KW-1185">Reference proteome</keyword>
<dbReference type="GO" id="GO:0032039">
    <property type="term" value="C:integrator complex"/>
    <property type="evidence" value="ECO:0007669"/>
    <property type="project" value="UniProtKB-ARBA"/>
</dbReference>
<evidence type="ECO:0000256" key="7">
    <source>
        <dbReference type="ARBA" id="ARBA00023242"/>
    </source>
</evidence>
<proteinExistence type="inferred from homology"/>
<accession>A0A3B0JJY4</accession>
<dbReference type="InterPro" id="IPR019787">
    <property type="entry name" value="Znf_PHD-finger"/>
</dbReference>
<keyword evidence="5 8" id="KW-0863">Zinc-finger</keyword>
<organism evidence="11 12">
    <name type="scientific">Drosophila guanche</name>
    <name type="common">Fruit fly</name>
    <dbReference type="NCBI Taxonomy" id="7266"/>
    <lineage>
        <taxon>Eukaryota</taxon>
        <taxon>Metazoa</taxon>
        <taxon>Ecdysozoa</taxon>
        <taxon>Arthropoda</taxon>
        <taxon>Hexapoda</taxon>
        <taxon>Insecta</taxon>
        <taxon>Pterygota</taxon>
        <taxon>Neoptera</taxon>
        <taxon>Endopterygota</taxon>
        <taxon>Diptera</taxon>
        <taxon>Brachycera</taxon>
        <taxon>Muscomorpha</taxon>
        <taxon>Ephydroidea</taxon>
        <taxon>Drosophilidae</taxon>
        <taxon>Drosophila</taxon>
        <taxon>Sophophora</taxon>
    </lineage>
</organism>
<dbReference type="InterPro" id="IPR011011">
    <property type="entry name" value="Znf_FYVE_PHD"/>
</dbReference>
<dbReference type="AlphaFoldDB" id="A0A3B0JJY4"/>
<evidence type="ECO:0000259" key="10">
    <source>
        <dbReference type="PROSITE" id="PS50016"/>
    </source>
</evidence>
<name>A0A3B0JJY4_DROGU</name>
<dbReference type="PANTHER" id="PTHR13415:SF2">
    <property type="entry name" value="INTEGRATOR COMPLEX SUBUNIT 12"/>
    <property type="match status" value="1"/>
</dbReference>
<dbReference type="GO" id="GO:0160232">
    <property type="term" value="C:INTAC complex"/>
    <property type="evidence" value="ECO:0007669"/>
    <property type="project" value="UniProtKB-ARBA"/>
</dbReference>
<dbReference type="SMART" id="SM00249">
    <property type="entry name" value="PHD"/>
    <property type="match status" value="1"/>
</dbReference>
<reference evidence="12" key="1">
    <citation type="submission" date="2018-01" db="EMBL/GenBank/DDBJ databases">
        <authorList>
            <person name="Alioto T."/>
            <person name="Alioto T."/>
        </authorList>
    </citation>
    <scope>NUCLEOTIDE SEQUENCE [LARGE SCALE GENOMIC DNA]</scope>
</reference>
<comment type="similarity">
    <text evidence="2">Belongs to the Integrator subunit 12 family.</text>
</comment>
<dbReference type="InterPro" id="IPR039054">
    <property type="entry name" value="Int12_PHD"/>
</dbReference>
<dbReference type="FunFam" id="3.30.40.10:FF:000101">
    <property type="entry name" value="Integrator complex subunit 12"/>
    <property type="match status" value="1"/>
</dbReference>
<dbReference type="OMA" id="KMISKNM"/>
<evidence type="ECO:0000313" key="12">
    <source>
        <dbReference type="Proteomes" id="UP000268350"/>
    </source>
</evidence>
<evidence type="ECO:0000256" key="1">
    <source>
        <dbReference type="ARBA" id="ARBA00004123"/>
    </source>
</evidence>
<keyword evidence="7" id="KW-0539">Nucleus</keyword>
<dbReference type="GO" id="GO:0034472">
    <property type="term" value="P:snRNA 3'-end processing"/>
    <property type="evidence" value="ECO:0007669"/>
    <property type="project" value="TreeGrafter"/>
</dbReference>
<dbReference type="GO" id="GO:0008270">
    <property type="term" value="F:zinc ion binding"/>
    <property type="evidence" value="ECO:0007669"/>
    <property type="project" value="UniProtKB-KW"/>
</dbReference>
<comment type="subcellular location">
    <subcellularLocation>
        <location evidence="1">Nucleus</location>
    </subcellularLocation>
</comment>
<dbReference type="CDD" id="cd15501">
    <property type="entry name" value="PHD_Int12"/>
    <property type="match status" value="1"/>
</dbReference>
<dbReference type="EMBL" id="OUUW01000005">
    <property type="protein sequence ID" value="SPP81103.1"/>
    <property type="molecule type" value="Genomic_DNA"/>
</dbReference>
<dbReference type="STRING" id="7266.A0A3B0JJY4"/>